<organism evidence="9 10">
    <name type="scientific">Glycomyces buryatensis</name>
    <dbReference type="NCBI Taxonomy" id="2570927"/>
    <lineage>
        <taxon>Bacteria</taxon>
        <taxon>Bacillati</taxon>
        <taxon>Actinomycetota</taxon>
        <taxon>Actinomycetes</taxon>
        <taxon>Glycomycetales</taxon>
        <taxon>Glycomycetaceae</taxon>
        <taxon>Glycomyces</taxon>
    </lineage>
</organism>
<comment type="similarity">
    <text evidence="2">Belongs to the BCCT transporter (TC 2.A.15) family.</text>
</comment>
<dbReference type="NCBIfam" id="TIGR00842">
    <property type="entry name" value="bcct"/>
    <property type="match status" value="1"/>
</dbReference>
<feature type="transmembrane region" description="Helical" evidence="8">
    <location>
        <begin position="289"/>
        <end position="309"/>
    </location>
</feature>
<proteinExistence type="inferred from homology"/>
<feature type="transmembrane region" description="Helical" evidence="8">
    <location>
        <begin position="255"/>
        <end position="277"/>
    </location>
</feature>
<comment type="subcellular location">
    <subcellularLocation>
        <location evidence="1">Cell membrane</location>
        <topology evidence="1">Multi-pass membrane protein</topology>
    </subcellularLocation>
</comment>
<dbReference type="GO" id="GO:0005886">
    <property type="term" value="C:plasma membrane"/>
    <property type="evidence" value="ECO:0007669"/>
    <property type="project" value="UniProtKB-SubCell"/>
</dbReference>
<dbReference type="Proteomes" id="UP000308760">
    <property type="component" value="Unassembled WGS sequence"/>
</dbReference>
<keyword evidence="6 8" id="KW-1133">Transmembrane helix</keyword>
<reference evidence="9 10" key="2">
    <citation type="submission" date="2019-05" db="EMBL/GenBank/DDBJ databases">
        <title>Glycomyces buryatensis sp. nov.</title>
        <authorList>
            <person name="Nikitina E."/>
        </authorList>
    </citation>
    <scope>NUCLEOTIDE SEQUENCE [LARGE SCALE GENOMIC DNA]</scope>
    <source>
        <strain evidence="9 10">18</strain>
    </source>
</reference>
<feature type="transmembrane region" description="Helical" evidence="8">
    <location>
        <begin position="24"/>
        <end position="42"/>
    </location>
</feature>
<comment type="caution">
    <text evidence="9">The sequence shown here is derived from an EMBL/GenBank/DDBJ whole genome shotgun (WGS) entry which is preliminary data.</text>
</comment>
<evidence type="ECO:0000256" key="6">
    <source>
        <dbReference type="ARBA" id="ARBA00022989"/>
    </source>
</evidence>
<dbReference type="RefSeq" id="WP_136533552.1">
    <property type="nucleotide sequence ID" value="NZ_STGY01000021.1"/>
</dbReference>
<gene>
    <name evidence="9" type="ORF">FAB82_05585</name>
</gene>
<feature type="transmembrane region" description="Helical" evidence="8">
    <location>
        <begin position="381"/>
        <end position="402"/>
    </location>
</feature>
<name>A0A4S8QMI6_9ACTN</name>
<feature type="transmembrane region" description="Helical" evidence="8">
    <location>
        <begin position="211"/>
        <end position="235"/>
    </location>
</feature>
<dbReference type="Pfam" id="PF02028">
    <property type="entry name" value="BCCT"/>
    <property type="match status" value="1"/>
</dbReference>
<evidence type="ECO:0000313" key="10">
    <source>
        <dbReference type="Proteomes" id="UP000308760"/>
    </source>
</evidence>
<reference evidence="10" key="1">
    <citation type="submission" date="2019-04" db="EMBL/GenBank/DDBJ databases">
        <title>Nocardioides xinjiangensis sp. nov.</title>
        <authorList>
            <person name="Liu S."/>
        </authorList>
    </citation>
    <scope>NUCLEOTIDE SEQUENCE [LARGE SCALE GENOMIC DNA]</scope>
    <source>
        <strain evidence="10">18</strain>
    </source>
</reference>
<keyword evidence="3" id="KW-0813">Transport</keyword>
<feature type="transmembrane region" description="Helical" evidence="8">
    <location>
        <begin position="114"/>
        <end position="133"/>
    </location>
</feature>
<evidence type="ECO:0000256" key="4">
    <source>
        <dbReference type="ARBA" id="ARBA00022475"/>
    </source>
</evidence>
<dbReference type="GO" id="GO:0022857">
    <property type="term" value="F:transmembrane transporter activity"/>
    <property type="evidence" value="ECO:0007669"/>
    <property type="project" value="InterPro"/>
</dbReference>
<evidence type="ECO:0000313" key="9">
    <source>
        <dbReference type="EMBL" id="THV42639.1"/>
    </source>
</evidence>
<feature type="transmembrane region" description="Helical" evidence="8">
    <location>
        <begin position="164"/>
        <end position="183"/>
    </location>
</feature>
<feature type="transmembrane region" description="Helical" evidence="8">
    <location>
        <begin position="422"/>
        <end position="449"/>
    </location>
</feature>
<accession>A0A4S8QMI6</accession>
<protein>
    <submittedName>
        <fullName evidence="9">BCCT family transporter</fullName>
    </submittedName>
</protein>
<dbReference type="AlphaFoldDB" id="A0A4S8QMI6"/>
<dbReference type="OrthoDB" id="9775735at2"/>
<dbReference type="PANTHER" id="PTHR30047">
    <property type="entry name" value="HIGH-AFFINITY CHOLINE TRANSPORT PROTEIN-RELATED"/>
    <property type="match status" value="1"/>
</dbReference>
<feature type="transmembrane region" description="Helical" evidence="8">
    <location>
        <begin position="348"/>
        <end position="369"/>
    </location>
</feature>
<keyword evidence="4" id="KW-1003">Cell membrane</keyword>
<sequence>MTSTDTEHRKSAFAKAREAIAPRVFYPSAAIILAFVLVGTLWQTPEPAEGETKETDFSVVLDNINTWITQKLGWYYLFVVFGFVVFAAVVGFSKLGRIKLGPDDAKPEFSRGSWFAMLFSAGMGIGLVFWGAAEPLAHYATPPYASPETEAAARDAMHASFMHWGFHAWAIYIVVGLALAYATHRKGRPLSLRWTLEPLLGDRVRGTIGDLIDITAVVATLFGVATSLGLGAQQINAGLDALGLASSPEDSTQTNATQIIIIAVVTSIAIWSVLTGVKKGIKWLSNINMVLAAVVLVFVFIAGPTLFQLRELFTSIGYYFQNILSTSLDAGAYPAENSGYPEAGGFQAAWTAFYWGWWISWAPFVGVFIARISRGRTVREFCLGILAVPTAISFVWFAVLGGTAIDQAQGGADILGLDEASALFAVLDGLPATPLLTGLATLLVVTFFVTSSDSGSLVIDTLASGGNLEPPKPTRVFWATLEGLVGITLLVVGGIVALQTVSIVTALPFSLIMIAICVATWRGLNNDPAIKLKPKRKQPAKS</sequence>
<feature type="transmembrane region" description="Helical" evidence="8">
    <location>
        <begin position="476"/>
        <end position="497"/>
    </location>
</feature>
<evidence type="ECO:0000256" key="1">
    <source>
        <dbReference type="ARBA" id="ARBA00004651"/>
    </source>
</evidence>
<keyword evidence="7 8" id="KW-0472">Membrane</keyword>
<evidence type="ECO:0000256" key="7">
    <source>
        <dbReference type="ARBA" id="ARBA00023136"/>
    </source>
</evidence>
<evidence type="ECO:0000256" key="8">
    <source>
        <dbReference type="SAM" id="Phobius"/>
    </source>
</evidence>
<feature type="transmembrane region" description="Helical" evidence="8">
    <location>
        <begin position="503"/>
        <end position="524"/>
    </location>
</feature>
<dbReference type="PANTHER" id="PTHR30047:SF7">
    <property type="entry name" value="HIGH-AFFINITY CHOLINE TRANSPORT PROTEIN"/>
    <property type="match status" value="1"/>
</dbReference>
<dbReference type="EMBL" id="STGY01000021">
    <property type="protein sequence ID" value="THV42639.1"/>
    <property type="molecule type" value="Genomic_DNA"/>
</dbReference>
<dbReference type="InterPro" id="IPR000060">
    <property type="entry name" value="BCCT_transptr"/>
</dbReference>
<evidence type="ECO:0000256" key="3">
    <source>
        <dbReference type="ARBA" id="ARBA00022448"/>
    </source>
</evidence>
<evidence type="ECO:0000256" key="5">
    <source>
        <dbReference type="ARBA" id="ARBA00022692"/>
    </source>
</evidence>
<keyword evidence="5 8" id="KW-0812">Transmembrane</keyword>
<feature type="transmembrane region" description="Helical" evidence="8">
    <location>
        <begin position="74"/>
        <end position="93"/>
    </location>
</feature>
<keyword evidence="10" id="KW-1185">Reference proteome</keyword>
<evidence type="ECO:0000256" key="2">
    <source>
        <dbReference type="ARBA" id="ARBA00005658"/>
    </source>
</evidence>